<sequence>MSFGSTLEDRGYFHLHSRRVADHADDASDNKVGVIGIVGMGGMGKTTFAQVVYNDKDVREHFNLTTWVCVSEDFDPFGVTKTILDGVTSSTSNIEDLNELQLQLKEKLNGNKFLLILDDVWNKNNNDWEILSDPFKSGAQGSRIIVTTHDDEVASVMRTFATHPVKKLPVQERWSLFARHAFHDANSNAHLELQEFGQKIVEKCQGLPLVIKTIGGPLQFKLDVCEWEKVLSRELWELSNNETKNILPALRLSYRYLPLDLKPCLAYCSILLKDHAFKKEQLILLWMAEGLLHAMENKTMEQIGDDYFYTLISRSLFQRSSEDESCIVMHDLINDLANFCIR</sequence>
<dbReference type="OrthoDB" id="37484at2759"/>
<dbReference type="GO" id="GO:0006952">
    <property type="term" value="P:defense response"/>
    <property type="evidence" value="ECO:0007669"/>
    <property type="project" value="UniProtKB-KW"/>
</dbReference>
<dbReference type="Gramene" id="Jr05_14220_p1">
    <property type="protein sequence ID" value="cds.Jr05_14220_p1"/>
    <property type="gene ID" value="Jr05_14220"/>
</dbReference>
<dbReference type="SUPFAM" id="SSF52540">
    <property type="entry name" value="P-loop containing nucleoside triphosphate hydrolases"/>
    <property type="match status" value="1"/>
</dbReference>
<dbReference type="FunFam" id="1.10.10.10:FF:000322">
    <property type="entry name" value="Probable disease resistance protein At1g63360"/>
    <property type="match status" value="1"/>
</dbReference>
<dbReference type="PRINTS" id="PR00364">
    <property type="entry name" value="DISEASERSIST"/>
</dbReference>
<dbReference type="Gene3D" id="3.40.50.300">
    <property type="entry name" value="P-loop containing nucleotide triphosphate hydrolases"/>
    <property type="match status" value="1"/>
</dbReference>
<dbReference type="InterPro" id="IPR002182">
    <property type="entry name" value="NB-ARC"/>
</dbReference>
<keyword evidence="1" id="KW-0677">Repeat</keyword>
<dbReference type="AlphaFoldDB" id="A0A2I4DQV1"/>
<dbReference type="PANTHER" id="PTHR23155">
    <property type="entry name" value="DISEASE RESISTANCE PROTEIN RP"/>
    <property type="match status" value="1"/>
</dbReference>
<reference evidence="6" key="1">
    <citation type="submission" date="2025-08" db="UniProtKB">
        <authorList>
            <consortium name="RefSeq"/>
        </authorList>
    </citation>
    <scope>IDENTIFICATION</scope>
    <source>
        <tissue evidence="6">Leaves</tissue>
    </source>
</reference>
<evidence type="ECO:0000256" key="2">
    <source>
        <dbReference type="ARBA" id="ARBA00022821"/>
    </source>
</evidence>
<dbReference type="GO" id="GO:0043531">
    <property type="term" value="F:ADP binding"/>
    <property type="evidence" value="ECO:0007669"/>
    <property type="project" value="InterPro"/>
</dbReference>
<dbReference type="KEGG" id="jre:108982566"/>
<evidence type="ECO:0000259" key="3">
    <source>
        <dbReference type="Pfam" id="PF00931"/>
    </source>
</evidence>
<proteinExistence type="predicted"/>
<dbReference type="Pfam" id="PF00931">
    <property type="entry name" value="NB-ARC"/>
    <property type="match status" value="1"/>
</dbReference>
<dbReference type="InterPro" id="IPR044974">
    <property type="entry name" value="Disease_R_plants"/>
</dbReference>
<accession>A0A2I4DQV1</accession>
<keyword evidence="5" id="KW-1185">Reference proteome</keyword>
<gene>
    <name evidence="6" type="primary">LOC108982566</name>
</gene>
<dbReference type="Pfam" id="PF23559">
    <property type="entry name" value="WHD_DRP"/>
    <property type="match status" value="1"/>
</dbReference>
<evidence type="ECO:0000259" key="4">
    <source>
        <dbReference type="Pfam" id="PF23559"/>
    </source>
</evidence>
<protein>
    <submittedName>
        <fullName evidence="6">Disease resistance RPP13-like protein 1</fullName>
    </submittedName>
</protein>
<name>A0A2I4DQV1_JUGRE</name>
<feature type="domain" description="NB-ARC" evidence="3">
    <location>
        <begin position="29"/>
        <end position="184"/>
    </location>
</feature>
<dbReference type="InterPro" id="IPR027417">
    <property type="entry name" value="P-loop_NTPase"/>
</dbReference>
<dbReference type="InterPro" id="IPR042197">
    <property type="entry name" value="Apaf_helical"/>
</dbReference>
<keyword evidence="2" id="KW-0611">Plant defense</keyword>
<dbReference type="FunFam" id="3.40.50.300:FF:001091">
    <property type="entry name" value="Probable disease resistance protein At1g61300"/>
    <property type="match status" value="1"/>
</dbReference>
<evidence type="ECO:0000313" key="6">
    <source>
        <dbReference type="RefSeq" id="XP_018809522.1"/>
    </source>
</evidence>
<dbReference type="Proteomes" id="UP000235220">
    <property type="component" value="Chromosome 5"/>
</dbReference>
<dbReference type="GeneID" id="108982566"/>
<dbReference type="Gene3D" id="1.10.8.430">
    <property type="entry name" value="Helical domain of apoptotic protease-activating factors"/>
    <property type="match status" value="1"/>
</dbReference>
<evidence type="ECO:0000313" key="5">
    <source>
        <dbReference type="Proteomes" id="UP000235220"/>
    </source>
</evidence>
<dbReference type="PANTHER" id="PTHR23155:SF1071">
    <property type="entry name" value="DISEASE RESISTANCE RPP13-LIKE PROTEIN 1"/>
    <property type="match status" value="1"/>
</dbReference>
<dbReference type="RefSeq" id="XP_018809522.1">
    <property type="nucleotide sequence ID" value="XM_018953977.1"/>
</dbReference>
<evidence type="ECO:0000256" key="1">
    <source>
        <dbReference type="ARBA" id="ARBA00022737"/>
    </source>
</evidence>
<feature type="domain" description="Disease resistance protein winged helix" evidence="4">
    <location>
        <begin position="273"/>
        <end position="337"/>
    </location>
</feature>
<organism evidence="5 6">
    <name type="scientific">Juglans regia</name>
    <name type="common">English walnut</name>
    <dbReference type="NCBI Taxonomy" id="51240"/>
    <lineage>
        <taxon>Eukaryota</taxon>
        <taxon>Viridiplantae</taxon>
        <taxon>Streptophyta</taxon>
        <taxon>Embryophyta</taxon>
        <taxon>Tracheophyta</taxon>
        <taxon>Spermatophyta</taxon>
        <taxon>Magnoliopsida</taxon>
        <taxon>eudicotyledons</taxon>
        <taxon>Gunneridae</taxon>
        <taxon>Pentapetalae</taxon>
        <taxon>rosids</taxon>
        <taxon>fabids</taxon>
        <taxon>Fagales</taxon>
        <taxon>Juglandaceae</taxon>
        <taxon>Juglans</taxon>
    </lineage>
</organism>
<dbReference type="InterPro" id="IPR058922">
    <property type="entry name" value="WHD_DRP"/>
</dbReference>